<organism evidence="2 3">
    <name type="scientific">Halomarina salina</name>
    <dbReference type="NCBI Taxonomy" id="1872699"/>
    <lineage>
        <taxon>Archaea</taxon>
        <taxon>Methanobacteriati</taxon>
        <taxon>Methanobacteriota</taxon>
        <taxon>Stenosarchaea group</taxon>
        <taxon>Halobacteria</taxon>
        <taxon>Halobacteriales</taxon>
        <taxon>Natronomonadaceae</taxon>
        <taxon>Halomarina</taxon>
    </lineage>
</organism>
<evidence type="ECO:0000313" key="3">
    <source>
        <dbReference type="Proteomes" id="UP001596099"/>
    </source>
</evidence>
<name>A0ABD5RPT7_9EURY</name>
<evidence type="ECO:0000313" key="2">
    <source>
        <dbReference type="EMBL" id="MFC5972657.1"/>
    </source>
</evidence>
<dbReference type="Proteomes" id="UP001596099">
    <property type="component" value="Unassembled WGS sequence"/>
</dbReference>
<accession>A0ABD5RPT7</accession>
<protein>
    <recommendedName>
        <fullName evidence="1">Domain of unknown function domain-containing protein</fullName>
    </recommendedName>
</protein>
<keyword evidence="3" id="KW-1185">Reference proteome</keyword>
<proteinExistence type="predicted"/>
<evidence type="ECO:0000259" key="1">
    <source>
        <dbReference type="Pfam" id="PF26404"/>
    </source>
</evidence>
<feature type="domain" description="Domain of unknown function" evidence="1">
    <location>
        <begin position="11"/>
        <end position="174"/>
    </location>
</feature>
<gene>
    <name evidence="2" type="ORF">ACFPYI_15075</name>
</gene>
<dbReference type="InterPro" id="IPR058415">
    <property type="entry name" value="DUF8102"/>
</dbReference>
<dbReference type="AlphaFoldDB" id="A0ABD5RPT7"/>
<dbReference type="RefSeq" id="WP_247416295.1">
    <property type="nucleotide sequence ID" value="NZ_JALLGW010000001.1"/>
</dbReference>
<sequence>MPSEDRQSGLLRRSDRAYLRGEKEYESQQVHYNKRATIRKRIHNAILDFELIELALRDRDRDKIFENADEWLDEEDTDLLSAIEALIGWIYAGLKSQGYDAEAIFENGIERGDGDLGTAADAKIVQTDVSVIVRSRRIEGIQQIKEKIEAGDPVMYRDVINLARNDIRMDLTDVDEVRVFADSSQVKSERHIIEEVFSEFYDKDITVIMERRQ</sequence>
<dbReference type="EMBL" id="JBHSQH010000001">
    <property type="protein sequence ID" value="MFC5972657.1"/>
    <property type="molecule type" value="Genomic_DNA"/>
</dbReference>
<reference evidence="2 3" key="1">
    <citation type="journal article" date="2019" name="Int. J. Syst. Evol. Microbiol.">
        <title>The Global Catalogue of Microorganisms (GCM) 10K type strain sequencing project: providing services to taxonomists for standard genome sequencing and annotation.</title>
        <authorList>
            <consortium name="The Broad Institute Genomics Platform"/>
            <consortium name="The Broad Institute Genome Sequencing Center for Infectious Disease"/>
            <person name="Wu L."/>
            <person name="Ma J."/>
        </authorList>
    </citation>
    <scope>NUCLEOTIDE SEQUENCE [LARGE SCALE GENOMIC DNA]</scope>
    <source>
        <strain evidence="2 3">CGMCC 1.12543</strain>
    </source>
</reference>
<comment type="caution">
    <text evidence="2">The sequence shown here is derived from an EMBL/GenBank/DDBJ whole genome shotgun (WGS) entry which is preliminary data.</text>
</comment>
<dbReference type="Pfam" id="PF26404">
    <property type="entry name" value="DUF8102"/>
    <property type="match status" value="1"/>
</dbReference>